<evidence type="ECO:0000313" key="2">
    <source>
        <dbReference type="Proteomes" id="UP000024635"/>
    </source>
</evidence>
<proteinExistence type="predicted"/>
<keyword evidence="2" id="KW-1185">Reference proteome</keyword>
<accession>A0A016WHY7</accession>
<gene>
    <name evidence="1" type="primary">Acey_s0668.g1351</name>
    <name evidence="1" type="ORF">Y032_0668g1351</name>
</gene>
<name>A0A016WHY7_9BILA</name>
<protein>
    <submittedName>
        <fullName evidence="1">Uncharacterized protein</fullName>
    </submittedName>
</protein>
<dbReference type="AlphaFoldDB" id="A0A016WHY7"/>
<evidence type="ECO:0000313" key="1">
    <source>
        <dbReference type="EMBL" id="EYC39226.1"/>
    </source>
</evidence>
<sequence>MVCRAEHLEESASLIRPVHLAPTSLVLTISKSDTRASVAIERTLLVHSQGRSVLANIQSMPINGVLDQASSSSM</sequence>
<reference evidence="2" key="1">
    <citation type="journal article" date="2015" name="Nat. Genet.">
        <title>The genome and transcriptome of the zoonotic hookworm Ancylostoma ceylanicum identify infection-specific gene families.</title>
        <authorList>
            <person name="Schwarz E.M."/>
            <person name="Hu Y."/>
            <person name="Antoshechkin I."/>
            <person name="Miller M.M."/>
            <person name="Sternberg P.W."/>
            <person name="Aroian R.V."/>
        </authorList>
    </citation>
    <scope>NUCLEOTIDE SEQUENCE</scope>
    <source>
        <strain evidence="2">HY135</strain>
    </source>
</reference>
<organism evidence="1 2">
    <name type="scientific">Ancylostoma ceylanicum</name>
    <dbReference type="NCBI Taxonomy" id="53326"/>
    <lineage>
        <taxon>Eukaryota</taxon>
        <taxon>Metazoa</taxon>
        <taxon>Ecdysozoa</taxon>
        <taxon>Nematoda</taxon>
        <taxon>Chromadorea</taxon>
        <taxon>Rhabditida</taxon>
        <taxon>Rhabditina</taxon>
        <taxon>Rhabditomorpha</taxon>
        <taxon>Strongyloidea</taxon>
        <taxon>Ancylostomatidae</taxon>
        <taxon>Ancylostomatinae</taxon>
        <taxon>Ancylostoma</taxon>
    </lineage>
</organism>
<comment type="caution">
    <text evidence="1">The sequence shown here is derived from an EMBL/GenBank/DDBJ whole genome shotgun (WGS) entry which is preliminary data.</text>
</comment>
<dbReference type="EMBL" id="JARK01000268">
    <property type="protein sequence ID" value="EYC39226.1"/>
    <property type="molecule type" value="Genomic_DNA"/>
</dbReference>
<dbReference type="Proteomes" id="UP000024635">
    <property type="component" value="Unassembled WGS sequence"/>
</dbReference>